<dbReference type="Proteomes" id="UP001138500">
    <property type="component" value="Unassembled WGS sequence"/>
</dbReference>
<reference evidence="2 3" key="1">
    <citation type="journal article" date="2018" name="IMA Fungus">
        <title>IMA Genome-F 10: Nine draft genome sequences of Claviceps purpurea s.lat., including C. arundinis, C. humidiphila, and C. cf. spartinae, pseudomolecules for the pitch canker pathogen Fusarium circinatum, draft genome of Davidsoniella eucalypti, Grosmannia galeiformis, Quambalaria eucalypti, and Teratosphaeria destructans.</title>
        <authorList>
            <person name="Wingfield B.D."/>
            <person name="Liu M."/>
            <person name="Nguyen H.D."/>
            <person name="Lane F.A."/>
            <person name="Morgan S.W."/>
            <person name="De Vos L."/>
            <person name="Wilken P.M."/>
            <person name="Duong T.A."/>
            <person name="Aylward J."/>
            <person name="Coetzee M.P."/>
            <person name="Dadej K."/>
            <person name="De Beer Z.W."/>
            <person name="Findlay W."/>
            <person name="Havenga M."/>
            <person name="Kolarik M."/>
            <person name="Menzies J.G."/>
            <person name="Naidoo K."/>
            <person name="Pochopski O."/>
            <person name="Shoukouhi P."/>
            <person name="Santana Q.C."/>
            <person name="Seifert K.A."/>
            <person name="Soal N."/>
            <person name="Steenkamp E.T."/>
            <person name="Tatham C.T."/>
            <person name="van der Nest M.A."/>
            <person name="Wingfield M.J."/>
        </authorList>
    </citation>
    <scope>NUCLEOTIDE SEQUENCE [LARGE SCALE GENOMIC DNA]</scope>
    <source>
        <strain evidence="2">CMW44962</strain>
    </source>
</reference>
<comment type="caution">
    <text evidence="2">The sequence shown here is derived from an EMBL/GenBank/DDBJ whole genome shotgun (WGS) entry which is preliminary data.</text>
</comment>
<feature type="chain" id="PRO_5040927406" evidence="1">
    <location>
        <begin position="20"/>
        <end position="309"/>
    </location>
</feature>
<gene>
    <name evidence="2" type="ORF">Tdes44962_MAKER01432</name>
</gene>
<dbReference type="EMBL" id="RIBY02000335">
    <property type="protein sequence ID" value="KAH9844399.1"/>
    <property type="molecule type" value="Genomic_DNA"/>
</dbReference>
<keyword evidence="1" id="KW-0732">Signal</keyword>
<name>A0A9W7W5V4_9PEZI</name>
<reference evidence="2 3" key="2">
    <citation type="journal article" date="2021" name="Curr. Genet.">
        <title>Genetic response to nitrogen starvation in the aggressive Eucalyptus foliar pathogen Teratosphaeria destructans.</title>
        <authorList>
            <person name="Havenga M."/>
            <person name="Wingfield B.D."/>
            <person name="Wingfield M.J."/>
            <person name="Dreyer L.L."/>
            <person name="Roets F."/>
            <person name="Aylward J."/>
        </authorList>
    </citation>
    <scope>NUCLEOTIDE SEQUENCE [LARGE SCALE GENOMIC DNA]</scope>
    <source>
        <strain evidence="2">CMW44962</strain>
    </source>
</reference>
<sequence>MKFSTATFTLLTVAAQAAAIDSSTNYPHAVFDNGVGFSGTQGQAGYIAKRAAEAVAEAIATRTRRVALSPSAAPRGMQCNQKRAAVDKIYNAAHKAFNAIEAREAAADANAIAEAHKKGGFVTFCGTQGMACIEKKSEHEIGRRMAGPEAHKKGGVVTFCGTQGMACIERRSPEPVAAPHKKGGVVTFCGTQGMACIERRELLNQVKRAIPNVERDECFSEDGPCTQIADAAQALEEVKRSLATAEDEENMSLVAKAHIKARSEGKNEAMLAEREADGPEGANTLARRALQELEDAINEGVAAINDPTL</sequence>
<protein>
    <submittedName>
        <fullName evidence="2">Uncharacterized protein</fullName>
    </submittedName>
</protein>
<proteinExistence type="predicted"/>
<evidence type="ECO:0000256" key="1">
    <source>
        <dbReference type="SAM" id="SignalP"/>
    </source>
</evidence>
<evidence type="ECO:0000313" key="2">
    <source>
        <dbReference type="EMBL" id="KAH9844399.1"/>
    </source>
</evidence>
<dbReference type="OrthoDB" id="3862232at2759"/>
<accession>A0A9W7W5V4</accession>
<evidence type="ECO:0000313" key="3">
    <source>
        <dbReference type="Proteomes" id="UP001138500"/>
    </source>
</evidence>
<dbReference type="AlphaFoldDB" id="A0A9W7W5V4"/>
<keyword evidence="3" id="KW-1185">Reference proteome</keyword>
<organism evidence="2 3">
    <name type="scientific">Teratosphaeria destructans</name>
    <dbReference type="NCBI Taxonomy" id="418781"/>
    <lineage>
        <taxon>Eukaryota</taxon>
        <taxon>Fungi</taxon>
        <taxon>Dikarya</taxon>
        <taxon>Ascomycota</taxon>
        <taxon>Pezizomycotina</taxon>
        <taxon>Dothideomycetes</taxon>
        <taxon>Dothideomycetidae</taxon>
        <taxon>Mycosphaerellales</taxon>
        <taxon>Teratosphaeriaceae</taxon>
        <taxon>Teratosphaeria</taxon>
    </lineage>
</organism>
<feature type="signal peptide" evidence="1">
    <location>
        <begin position="1"/>
        <end position="19"/>
    </location>
</feature>